<feature type="region of interest" description="Disordered" evidence="1">
    <location>
        <begin position="117"/>
        <end position="136"/>
    </location>
</feature>
<dbReference type="EMBL" id="QDEB01066010">
    <property type="protein sequence ID" value="RZC36018.1"/>
    <property type="molecule type" value="Genomic_DNA"/>
</dbReference>
<protein>
    <submittedName>
        <fullName evidence="2">Uncharacterized protein</fullName>
    </submittedName>
</protein>
<gene>
    <name evidence="2" type="ORF">BDFB_007860</name>
</gene>
<evidence type="ECO:0000256" key="1">
    <source>
        <dbReference type="SAM" id="MobiDB-lite"/>
    </source>
</evidence>
<accession>A0A482VUF2</accession>
<evidence type="ECO:0000313" key="2">
    <source>
        <dbReference type="EMBL" id="RZC36018.1"/>
    </source>
</evidence>
<reference evidence="2 3" key="1">
    <citation type="submission" date="2017-03" db="EMBL/GenBank/DDBJ databases">
        <title>Genome of the blue death feigning beetle - Asbolus verrucosus.</title>
        <authorList>
            <person name="Rider S.D."/>
        </authorList>
    </citation>
    <scope>NUCLEOTIDE SEQUENCE [LARGE SCALE GENOMIC DNA]</scope>
    <source>
        <strain evidence="2">Butters</strain>
        <tissue evidence="2">Head and leg muscle</tissue>
    </source>
</reference>
<feature type="compositionally biased region" description="Polar residues" evidence="1">
    <location>
        <begin position="161"/>
        <end position="170"/>
    </location>
</feature>
<evidence type="ECO:0000313" key="3">
    <source>
        <dbReference type="Proteomes" id="UP000292052"/>
    </source>
</evidence>
<dbReference type="OrthoDB" id="7669009at2759"/>
<keyword evidence="3" id="KW-1185">Reference proteome</keyword>
<feature type="compositionally biased region" description="Low complexity" evidence="1">
    <location>
        <begin position="228"/>
        <end position="239"/>
    </location>
</feature>
<dbReference type="Proteomes" id="UP000292052">
    <property type="component" value="Unassembled WGS sequence"/>
</dbReference>
<feature type="region of interest" description="Disordered" evidence="1">
    <location>
        <begin position="226"/>
        <end position="251"/>
    </location>
</feature>
<dbReference type="AlphaFoldDB" id="A0A482VUF2"/>
<feature type="region of interest" description="Disordered" evidence="1">
    <location>
        <begin position="272"/>
        <end position="304"/>
    </location>
</feature>
<name>A0A482VUF2_ASBVE</name>
<proteinExistence type="predicted"/>
<feature type="compositionally biased region" description="Basic and acidic residues" evidence="1">
    <location>
        <begin position="277"/>
        <end position="286"/>
    </location>
</feature>
<organism evidence="2 3">
    <name type="scientific">Asbolus verrucosus</name>
    <name type="common">Desert ironclad beetle</name>
    <dbReference type="NCBI Taxonomy" id="1661398"/>
    <lineage>
        <taxon>Eukaryota</taxon>
        <taxon>Metazoa</taxon>
        <taxon>Ecdysozoa</taxon>
        <taxon>Arthropoda</taxon>
        <taxon>Hexapoda</taxon>
        <taxon>Insecta</taxon>
        <taxon>Pterygota</taxon>
        <taxon>Neoptera</taxon>
        <taxon>Endopterygota</taxon>
        <taxon>Coleoptera</taxon>
        <taxon>Polyphaga</taxon>
        <taxon>Cucujiformia</taxon>
        <taxon>Tenebrionidae</taxon>
        <taxon>Pimeliinae</taxon>
        <taxon>Asbolus</taxon>
    </lineage>
</organism>
<comment type="caution">
    <text evidence="2">The sequence shown here is derived from an EMBL/GenBank/DDBJ whole genome shotgun (WGS) entry which is preliminary data.</text>
</comment>
<feature type="region of interest" description="Disordered" evidence="1">
    <location>
        <begin position="150"/>
        <end position="173"/>
    </location>
</feature>
<sequence>MKTYAETKISDSPLELTTTKISVVDNENEHKLDTSKANTFSGNLSDRKVEIPLQDQVEPMFPSMGQEANPSGLILPPPPPVWYPSLYPTTTPYGIDPLHFFIDLRVSGHIYDRKNQREADAEASTTKAAEAEDSRQKQISIKETFKQSRHASAFSVPTPRVSRTTPINLSHNEDYPEFNAQESKNIKFDVKSMGFEKTCNKTGTTYIMNNITSIYKSVAELSQQSIKSETSSESAASNENDNETEEQKEKRVKDLRALIGLELVVDYMNHAKPQPRRIPDQNHFTDTESTGSPTLEVVAVHEET</sequence>